<gene>
    <name evidence="2" type="ORF">M9458_008283</name>
</gene>
<dbReference type="Proteomes" id="UP001529510">
    <property type="component" value="Unassembled WGS sequence"/>
</dbReference>
<feature type="non-terminal residue" evidence="2">
    <location>
        <position position="1"/>
    </location>
</feature>
<keyword evidence="3" id="KW-1185">Reference proteome</keyword>
<dbReference type="AlphaFoldDB" id="A0ABD0R879"/>
<feature type="non-terminal residue" evidence="2">
    <location>
        <position position="50"/>
    </location>
</feature>
<dbReference type="SMART" id="SM00589">
    <property type="entry name" value="PRY"/>
    <property type="match status" value="1"/>
</dbReference>
<organism evidence="2 3">
    <name type="scientific">Cirrhinus mrigala</name>
    <name type="common">Mrigala</name>
    <dbReference type="NCBI Taxonomy" id="683832"/>
    <lineage>
        <taxon>Eukaryota</taxon>
        <taxon>Metazoa</taxon>
        <taxon>Chordata</taxon>
        <taxon>Craniata</taxon>
        <taxon>Vertebrata</taxon>
        <taxon>Euteleostomi</taxon>
        <taxon>Actinopterygii</taxon>
        <taxon>Neopterygii</taxon>
        <taxon>Teleostei</taxon>
        <taxon>Ostariophysi</taxon>
        <taxon>Cypriniformes</taxon>
        <taxon>Cyprinidae</taxon>
        <taxon>Labeoninae</taxon>
        <taxon>Labeonini</taxon>
        <taxon>Cirrhinus</taxon>
    </lineage>
</organism>
<dbReference type="InterPro" id="IPR043136">
    <property type="entry name" value="B30.2/SPRY_sf"/>
</dbReference>
<comment type="caution">
    <text evidence="2">The sequence shown here is derived from an EMBL/GenBank/DDBJ whole genome shotgun (WGS) entry which is preliminary data.</text>
</comment>
<dbReference type="InterPro" id="IPR013320">
    <property type="entry name" value="ConA-like_dom_sf"/>
</dbReference>
<proteinExistence type="predicted"/>
<reference evidence="2 3" key="1">
    <citation type="submission" date="2024-05" db="EMBL/GenBank/DDBJ databases">
        <title>Genome sequencing and assembly of Indian major carp, Cirrhinus mrigala (Hamilton, 1822).</title>
        <authorList>
            <person name="Mohindra V."/>
            <person name="Chowdhury L.M."/>
            <person name="Lal K."/>
            <person name="Jena J.K."/>
        </authorList>
    </citation>
    <scope>NUCLEOTIDE SEQUENCE [LARGE SCALE GENOMIC DNA]</scope>
    <source>
        <strain evidence="2">CM1030</strain>
        <tissue evidence="2">Blood</tissue>
    </source>
</reference>
<protein>
    <recommendedName>
        <fullName evidence="1">SPRY-associated domain-containing protein</fullName>
    </recommendedName>
</protein>
<evidence type="ECO:0000313" key="2">
    <source>
        <dbReference type="EMBL" id="KAL0194711.1"/>
    </source>
</evidence>
<sequence>VCSFSLDPNTAHTELSLSEDNRVVTSVFEDQPYPDHPDRFDHVYQVLCRE</sequence>
<accession>A0ABD0R879</accession>
<dbReference type="Pfam" id="PF13765">
    <property type="entry name" value="PRY"/>
    <property type="match status" value="1"/>
</dbReference>
<feature type="domain" description="SPRY-associated" evidence="1">
    <location>
        <begin position="1"/>
        <end position="50"/>
    </location>
</feature>
<evidence type="ECO:0000313" key="3">
    <source>
        <dbReference type="Proteomes" id="UP001529510"/>
    </source>
</evidence>
<dbReference type="SUPFAM" id="SSF49899">
    <property type="entry name" value="Concanavalin A-like lectins/glucanases"/>
    <property type="match status" value="1"/>
</dbReference>
<dbReference type="InterPro" id="IPR006574">
    <property type="entry name" value="PRY"/>
</dbReference>
<dbReference type="Gene3D" id="2.60.120.920">
    <property type="match status" value="1"/>
</dbReference>
<evidence type="ECO:0000259" key="1">
    <source>
        <dbReference type="SMART" id="SM00589"/>
    </source>
</evidence>
<name>A0ABD0R879_CIRMR</name>
<dbReference type="EMBL" id="JAMKFB020000004">
    <property type="protein sequence ID" value="KAL0194711.1"/>
    <property type="molecule type" value="Genomic_DNA"/>
</dbReference>